<dbReference type="EMBL" id="CABR01000130">
    <property type="protein sequence ID" value="CBI11268.1"/>
    <property type="molecule type" value="Genomic_DNA"/>
</dbReference>
<proteinExistence type="predicted"/>
<dbReference type="Gene3D" id="3.60.130.10">
    <property type="entry name" value="Clavaminate synthase-like"/>
    <property type="match status" value="1"/>
</dbReference>
<dbReference type="GO" id="GO:0016491">
    <property type="term" value="F:oxidoreductase activity"/>
    <property type="evidence" value="ECO:0007669"/>
    <property type="project" value="UniProtKB-KW"/>
</dbReference>
<keyword evidence="1" id="KW-0560">Oxidoreductase</keyword>
<gene>
    <name evidence="2" type="ORF">CARN7_2084</name>
</gene>
<evidence type="ECO:0000313" key="2">
    <source>
        <dbReference type="EMBL" id="CBI11268.1"/>
    </source>
</evidence>
<organism evidence="2">
    <name type="scientific">mine drainage metagenome</name>
    <dbReference type="NCBI Taxonomy" id="410659"/>
    <lineage>
        <taxon>unclassified sequences</taxon>
        <taxon>metagenomes</taxon>
        <taxon>ecological metagenomes</taxon>
    </lineage>
</organism>
<dbReference type="AlphaFoldDB" id="E6QVJ5"/>
<evidence type="ECO:0000256" key="1">
    <source>
        <dbReference type="ARBA" id="ARBA00023002"/>
    </source>
</evidence>
<accession>E6QVJ5</accession>
<sequence length="182" mass="20227">MRPIYTFSEAERETILATLKLVKGDPYHDYSSFSAAVSYLIENNEVPPFFLALCAKIRAERENGIFKAHVLRNCPSDVESPHLELGVLETSVHGNKNTFINEAFLALFSQLINIPLLLYGCAYNTDLKSDIIATKLNVEAKTMFGGMEVVCHNNCKVSVASSESEPYRPQNVLVYTGFVDGV</sequence>
<reference evidence="2" key="1">
    <citation type="submission" date="2009-10" db="EMBL/GenBank/DDBJ databases">
        <title>Diversity of trophic interactions inside an arsenic-rich microbial ecosystem.</title>
        <authorList>
            <person name="Bertin P.N."/>
            <person name="Heinrich-Salmeron A."/>
            <person name="Pelletier E."/>
            <person name="Goulhen-Chollet F."/>
            <person name="Arsene-Ploetze F."/>
            <person name="Gallien S."/>
            <person name="Calteau A."/>
            <person name="Vallenet D."/>
            <person name="Casiot C."/>
            <person name="Chane-Woon-Ming B."/>
            <person name="Giloteaux L."/>
            <person name="Barakat M."/>
            <person name="Bonnefoy V."/>
            <person name="Bruneel O."/>
            <person name="Chandler M."/>
            <person name="Cleiss J."/>
            <person name="Duran R."/>
            <person name="Elbaz-Poulichet F."/>
            <person name="Fonknechten N."/>
            <person name="Lauga B."/>
            <person name="Mornico D."/>
            <person name="Ortet P."/>
            <person name="Schaeffer C."/>
            <person name="Siguier P."/>
            <person name="Alexander Thil Smith A."/>
            <person name="Van Dorsselaer A."/>
            <person name="Weissenbach J."/>
            <person name="Medigue C."/>
            <person name="Le Paslier D."/>
        </authorList>
    </citation>
    <scope>NUCLEOTIDE SEQUENCE</scope>
</reference>
<comment type="caution">
    <text evidence="2">The sequence shown here is derived from an EMBL/GenBank/DDBJ whole genome shotgun (WGS) entry which is preliminary data.</text>
</comment>
<name>E6QVJ5_9ZZZZ</name>
<dbReference type="InterPro" id="IPR042098">
    <property type="entry name" value="TauD-like_sf"/>
</dbReference>
<protein>
    <submittedName>
        <fullName evidence="2">Uncharacterized protein</fullName>
    </submittedName>
</protein>